<evidence type="ECO:0000256" key="2">
    <source>
        <dbReference type="ARBA" id="ARBA00022771"/>
    </source>
</evidence>
<evidence type="ECO:0000256" key="1">
    <source>
        <dbReference type="ARBA" id="ARBA00022723"/>
    </source>
</evidence>
<dbReference type="SMART" id="SM00719">
    <property type="entry name" value="Plus3"/>
    <property type="match status" value="1"/>
</dbReference>
<dbReference type="SUPFAM" id="SSF47592">
    <property type="entry name" value="SWIB/MDM2 domain"/>
    <property type="match status" value="1"/>
</dbReference>
<feature type="region of interest" description="Disordered" evidence="6">
    <location>
        <begin position="64"/>
        <end position="90"/>
    </location>
</feature>
<dbReference type="EMBL" id="JBJUIK010000006">
    <property type="protein sequence ID" value="KAL3525316.1"/>
    <property type="molecule type" value="Genomic_DNA"/>
</dbReference>
<dbReference type="InterPro" id="IPR019786">
    <property type="entry name" value="Zinc_finger_PHD-type_CS"/>
</dbReference>
<dbReference type="InterPro" id="IPR013083">
    <property type="entry name" value="Znf_RING/FYVE/PHD"/>
</dbReference>
<dbReference type="Pfam" id="PF03126">
    <property type="entry name" value="Plus-3"/>
    <property type="match status" value="1"/>
</dbReference>
<dbReference type="Pfam" id="PF02201">
    <property type="entry name" value="SWIB"/>
    <property type="match status" value="1"/>
</dbReference>
<dbReference type="SMART" id="SM00151">
    <property type="entry name" value="SWIB"/>
    <property type="match status" value="1"/>
</dbReference>
<accession>A0ABD3A0R3</accession>
<dbReference type="InterPro" id="IPR004343">
    <property type="entry name" value="Plus-3_dom"/>
</dbReference>
<dbReference type="CDD" id="cd15568">
    <property type="entry name" value="PHD5_NSD"/>
    <property type="match status" value="1"/>
</dbReference>
<dbReference type="PROSITE" id="PS51360">
    <property type="entry name" value="PLUS3"/>
    <property type="match status" value="1"/>
</dbReference>
<organism evidence="10 11">
    <name type="scientific">Cinchona calisaya</name>
    <dbReference type="NCBI Taxonomy" id="153742"/>
    <lineage>
        <taxon>Eukaryota</taxon>
        <taxon>Viridiplantae</taxon>
        <taxon>Streptophyta</taxon>
        <taxon>Embryophyta</taxon>
        <taxon>Tracheophyta</taxon>
        <taxon>Spermatophyta</taxon>
        <taxon>Magnoliopsida</taxon>
        <taxon>eudicotyledons</taxon>
        <taxon>Gunneridae</taxon>
        <taxon>Pentapetalae</taxon>
        <taxon>asterids</taxon>
        <taxon>lamiids</taxon>
        <taxon>Gentianales</taxon>
        <taxon>Rubiaceae</taxon>
        <taxon>Cinchonoideae</taxon>
        <taxon>Cinchoneae</taxon>
        <taxon>Cinchona</taxon>
    </lineage>
</organism>
<keyword evidence="3" id="KW-0862">Zinc</keyword>
<dbReference type="InterPro" id="IPR019835">
    <property type="entry name" value="SWIB_domain"/>
</dbReference>
<feature type="domain" description="DM2" evidence="9">
    <location>
        <begin position="306"/>
        <end position="389"/>
    </location>
</feature>
<keyword evidence="1" id="KW-0479">Metal-binding</keyword>
<dbReference type="CDD" id="cd10567">
    <property type="entry name" value="SWIB-MDM2_like"/>
    <property type="match status" value="1"/>
</dbReference>
<dbReference type="PROSITE" id="PS51925">
    <property type="entry name" value="SWIB_MDM2"/>
    <property type="match status" value="1"/>
</dbReference>
<dbReference type="InterPro" id="IPR019787">
    <property type="entry name" value="Znf_PHD-finger"/>
</dbReference>
<dbReference type="Pfam" id="PF25980">
    <property type="entry name" value="NERD_plant"/>
    <property type="match status" value="1"/>
</dbReference>
<reference evidence="10 11" key="1">
    <citation type="submission" date="2024-11" db="EMBL/GenBank/DDBJ databases">
        <title>A near-complete genome assembly of Cinchona calisaya.</title>
        <authorList>
            <person name="Lian D.C."/>
            <person name="Zhao X.W."/>
            <person name="Wei L."/>
        </authorList>
    </citation>
    <scope>NUCLEOTIDE SEQUENCE [LARGE SCALE GENOMIC DNA]</scope>
    <source>
        <tissue evidence="10">Nenye</tissue>
    </source>
</reference>
<comment type="caution">
    <text evidence="10">The sequence shown here is derived from an EMBL/GenBank/DDBJ whole genome shotgun (WGS) entry which is preliminary data.</text>
</comment>
<dbReference type="GO" id="GO:0008270">
    <property type="term" value="F:zinc ion binding"/>
    <property type="evidence" value="ECO:0007669"/>
    <property type="project" value="UniProtKB-KW"/>
</dbReference>
<sequence>MDGGDCSSSSGLHTPRVESTAHSQTFDQCASFRRMDSGVPSEVAGDVSVQVKVGEPQPVYGAVGQVIEKRKRGRPPKGQAPPLKPPPAKRNKEEEDVCFICFDGGSLVLCDRKGCPKAYHPACIKRDEAFFRSKAKWNCGWHICSVCQKAAHYMCYTCTYSLCKGCTKDAEYVCVRGNKGFCTTCMKTIMLIENKDAGNSEVVQVDFDDKTSWEYLFKVYWLYLKGNLSLTINELIQAKNPWRGAVMMDSKQFSPGRNSLPNGGMMSISAKSSELLELNIPKEQSELLNQDSVNTEKINSDNGPNLAGCMEWASKELLELVAHVKNGDTSMLSQFDVQALLLDYIKRNNLRDPRRKSQIICDLRLKNLFGKPRVGHIEMLKLLEYHFLIKDDDQKNAFIPAGIVGSVASHMGADQNNSLMLNQSKKRKTRKKGEEKTPQTNLDEYAAIDIHNINLIYLRRNLMENLLGDEEKFHDMVVGSIVRIRISCNDPKQDIYRLVRVVGTSKASVPYKLGDKTTDIMLEVLNLNKKETTSIEAISNQEFSQEECRRLRQSIRFGLVKQWTVGEIQTKAIALQGVRLDDVLEAEILRLNHLRDRANEKGRKKEYPFNWK</sequence>
<dbReference type="InterPro" id="IPR058668">
    <property type="entry name" value="NERD_dom"/>
</dbReference>
<gene>
    <name evidence="10" type="ORF">ACH5RR_013688</name>
</gene>
<evidence type="ECO:0000313" key="11">
    <source>
        <dbReference type="Proteomes" id="UP001630127"/>
    </source>
</evidence>
<dbReference type="GO" id="GO:0003677">
    <property type="term" value="F:DNA binding"/>
    <property type="evidence" value="ECO:0007669"/>
    <property type="project" value="UniProtKB-KW"/>
</dbReference>
<feature type="region of interest" description="Disordered" evidence="6">
    <location>
        <begin position="1"/>
        <end position="25"/>
    </location>
</feature>
<evidence type="ECO:0000313" key="10">
    <source>
        <dbReference type="EMBL" id="KAL3525316.1"/>
    </source>
</evidence>
<proteinExistence type="predicted"/>
<evidence type="ECO:0000256" key="6">
    <source>
        <dbReference type="SAM" id="MobiDB-lite"/>
    </source>
</evidence>
<dbReference type="FunFam" id="3.30.40.10:FF:000303">
    <property type="entry name" value="Zinc finger CCCH domain-containing protein 19"/>
    <property type="match status" value="1"/>
</dbReference>
<feature type="compositionally biased region" description="Polar residues" evidence="6">
    <location>
        <begin position="1"/>
        <end position="12"/>
    </location>
</feature>
<dbReference type="InterPro" id="IPR036885">
    <property type="entry name" value="SWIB_MDM2_dom_sf"/>
</dbReference>
<dbReference type="Gene3D" id="3.90.70.200">
    <property type="entry name" value="Plus-3 domain"/>
    <property type="match status" value="1"/>
</dbReference>
<dbReference type="PANTHER" id="PTHR46695">
    <property type="entry name" value="ZINC FINGER CCCH DOMAIN-CONTAINING PROTEIN 44-RELATED"/>
    <property type="match status" value="1"/>
</dbReference>
<evidence type="ECO:0000256" key="5">
    <source>
        <dbReference type="PROSITE-ProRule" id="PRU00146"/>
    </source>
</evidence>
<keyword evidence="11" id="KW-1185">Reference proteome</keyword>
<dbReference type="SMART" id="SM00249">
    <property type="entry name" value="PHD"/>
    <property type="match status" value="1"/>
</dbReference>
<dbReference type="Gene3D" id="1.10.245.10">
    <property type="entry name" value="SWIB/MDM2 domain"/>
    <property type="match status" value="1"/>
</dbReference>
<evidence type="ECO:0008006" key="12">
    <source>
        <dbReference type="Google" id="ProtNLM"/>
    </source>
</evidence>
<dbReference type="Gene3D" id="3.30.40.10">
    <property type="entry name" value="Zinc/RING finger domain, C3HC4 (zinc finger)"/>
    <property type="match status" value="1"/>
</dbReference>
<dbReference type="SUPFAM" id="SSF57903">
    <property type="entry name" value="FYVE/PHD zinc finger"/>
    <property type="match status" value="1"/>
</dbReference>
<protein>
    <recommendedName>
        <fullName evidence="12">Zinc finger CCCH domain-containing protein 44</fullName>
    </recommendedName>
</protein>
<dbReference type="PROSITE" id="PS01359">
    <property type="entry name" value="ZF_PHD_1"/>
    <property type="match status" value="1"/>
</dbReference>
<evidence type="ECO:0000259" key="9">
    <source>
        <dbReference type="PROSITE" id="PS51925"/>
    </source>
</evidence>
<feature type="region of interest" description="Disordered" evidence="6">
    <location>
        <begin position="415"/>
        <end position="440"/>
    </location>
</feature>
<feature type="domain" description="Plus3" evidence="8">
    <location>
        <begin position="447"/>
        <end position="580"/>
    </location>
</feature>
<dbReference type="AlphaFoldDB" id="A0ABD3A0R3"/>
<keyword evidence="4" id="KW-0238">DNA-binding</keyword>
<name>A0ABD3A0R3_9GENT</name>
<evidence type="ECO:0000259" key="8">
    <source>
        <dbReference type="PROSITE" id="PS51360"/>
    </source>
</evidence>
<dbReference type="SUPFAM" id="SSF159042">
    <property type="entry name" value="Plus3-like"/>
    <property type="match status" value="1"/>
</dbReference>
<feature type="domain" description="PHD-type" evidence="7">
    <location>
        <begin position="95"/>
        <end position="161"/>
    </location>
</feature>
<keyword evidence="2 5" id="KW-0863">Zinc-finger</keyword>
<dbReference type="InterPro" id="IPR036128">
    <property type="entry name" value="Plus3-like_sf"/>
</dbReference>
<evidence type="ECO:0000259" key="7">
    <source>
        <dbReference type="PROSITE" id="PS50016"/>
    </source>
</evidence>
<feature type="compositionally biased region" description="Pro residues" evidence="6">
    <location>
        <begin position="78"/>
        <end position="88"/>
    </location>
</feature>
<dbReference type="InterPro" id="IPR003121">
    <property type="entry name" value="SWIB_MDM2_domain"/>
</dbReference>
<dbReference type="PROSITE" id="PS50016">
    <property type="entry name" value="ZF_PHD_2"/>
    <property type="match status" value="1"/>
</dbReference>
<dbReference type="InterPro" id="IPR011011">
    <property type="entry name" value="Znf_FYVE_PHD"/>
</dbReference>
<dbReference type="Proteomes" id="UP001630127">
    <property type="component" value="Unassembled WGS sequence"/>
</dbReference>
<dbReference type="InterPro" id="IPR001965">
    <property type="entry name" value="Znf_PHD"/>
</dbReference>
<evidence type="ECO:0000256" key="3">
    <source>
        <dbReference type="ARBA" id="ARBA00022833"/>
    </source>
</evidence>
<dbReference type="PANTHER" id="PTHR46695:SF4">
    <property type="entry name" value="ZINC FINGER CCCH DOMAIN-CONTAINING PROTEIN 44"/>
    <property type="match status" value="1"/>
</dbReference>
<evidence type="ECO:0000256" key="4">
    <source>
        <dbReference type="ARBA" id="ARBA00023125"/>
    </source>
</evidence>